<reference evidence="1 2" key="1">
    <citation type="submission" date="2014-03" db="EMBL/GenBank/DDBJ databases">
        <title>Genome sequence of Clostridium litorale W6, DSM 5388.</title>
        <authorList>
            <person name="Poehlein A."/>
            <person name="Jagirdar A."/>
            <person name="Khonsari B."/>
            <person name="Chibani C.M."/>
            <person name="Gutierrez Gutierrez D.A."/>
            <person name="Davydova E."/>
            <person name="Alghaithi H.S."/>
            <person name="Nair K.P."/>
            <person name="Dhamotharan K."/>
            <person name="Chandran L."/>
            <person name="G W."/>
            <person name="Daniel R."/>
        </authorList>
    </citation>
    <scope>NUCLEOTIDE SEQUENCE [LARGE SCALE GENOMIC DNA]</scope>
    <source>
        <strain evidence="1 2">W6</strain>
    </source>
</reference>
<accession>A0A069RDP4</accession>
<dbReference type="AlphaFoldDB" id="A0A069RDP4"/>
<evidence type="ECO:0000313" key="1">
    <source>
        <dbReference type="EMBL" id="KDR95136.1"/>
    </source>
</evidence>
<evidence type="ECO:0000313" key="2">
    <source>
        <dbReference type="Proteomes" id="UP000027946"/>
    </source>
</evidence>
<name>A0A069RDP4_PEPLI</name>
<sequence>MLKKFMDIMSEYYKEQEHFTSRFKKSSGEGNLKWTKFKKNMAELYDELDYFYGGRKTSNTAGCKSDKNYKKVA</sequence>
<organism evidence="1 2">
    <name type="scientific">Peptoclostridium litorale DSM 5388</name>
    <dbReference type="NCBI Taxonomy" id="1121324"/>
    <lineage>
        <taxon>Bacteria</taxon>
        <taxon>Bacillati</taxon>
        <taxon>Bacillota</taxon>
        <taxon>Clostridia</taxon>
        <taxon>Peptostreptococcales</taxon>
        <taxon>Peptoclostridiaceae</taxon>
        <taxon>Peptoclostridium</taxon>
    </lineage>
</organism>
<proteinExistence type="predicted"/>
<dbReference type="Proteomes" id="UP000027946">
    <property type="component" value="Unassembled WGS sequence"/>
</dbReference>
<protein>
    <submittedName>
        <fullName evidence="1">Uncharacterized protein</fullName>
    </submittedName>
</protein>
<gene>
    <name evidence="1" type="ORF">CLIT_11c01650</name>
</gene>
<dbReference type="EMBL" id="JJMM01000011">
    <property type="protein sequence ID" value="KDR95136.1"/>
    <property type="molecule type" value="Genomic_DNA"/>
</dbReference>
<comment type="caution">
    <text evidence="1">The sequence shown here is derived from an EMBL/GenBank/DDBJ whole genome shotgun (WGS) entry which is preliminary data.</text>
</comment>
<dbReference type="RefSeq" id="WP_038265130.1">
    <property type="nucleotide sequence ID" value="NZ_FSRH01000002.1"/>
</dbReference>
<keyword evidence="2" id="KW-1185">Reference proteome</keyword>
<dbReference type="STRING" id="1121324.CLIT_11c01650"/>